<reference evidence="1 2" key="1">
    <citation type="journal article" date="2018" name="Sci. Rep.">
        <title>Genomic signatures of local adaptation to the degree of environmental predictability in rotifers.</title>
        <authorList>
            <person name="Franch-Gras L."/>
            <person name="Hahn C."/>
            <person name="Garcia-Roger E.M."/>
            <person name="Carmona M.J."/>
            <person name="Serra M."/>
            <person name="Gomez A."/>
        </authorList>
    </citation>
    <scope>NUCLEOTIDE SEQUENCE [LARGE SCALE GENOMIC DNA]</scope>
    <source>
        <strain evidence="1">HYR1</strain>
    </source>
</reference>
<dbReference type="AlphaFoldDB" id="A0A3M7PVW5"/>
<evidence type="ECO:0000313" key="1">
    <source>
        <dbReference type="EMBL" id="RNA02828.1"/>
    </source>
</evidence>
<name>A0A3M7PVW5_BRAPC</name>
<evidence type="ECO:0000313" key="2">
    <source>
        <dbReference type="Proteomes" id="UP000276133"/>
    </source>
</evidence>
<dbReference type="Proteomes" id="UP000276133">
    <property type="component" value="Unassembled WGS sequence"/>
</dbReference>
<organism evidence="1 2">
    <name type="scientific">Brachionus plicatilis</name>
    <name type="common">Marine rotifer</name>
    <name type="synonym">Brachionus muelleri</name>
    <dbReference type="NCBI Taxonomy" id="10195"/>
    <lineage>
        <taxon>Eukaryota</taxon>
        <taxon>Metazoa</taxon>
        <taxon>Spiralia</taxon>
        <taxon>Gnathifera</taxon>
        <taxon>Rotifera</taxon>
        <taxon>Eurotatoria</taxon>
        <taxon>Monogononta</taxon>
        <taxon>Pseudotrocha</taxon>
        <taxon>Ploima</taxon>
        <taxon>Brachionidae</taxon>
        <taxon>Brachionus</taxon>
    </lineage>
</organism>
<comment type="caution">
    <text evidence="1">The sequence shown here is derived from an EMBL/GenBank/DDBJ whole genome shotgun (WGS) entry which is preliminary data.</text>
</comment>
<accession>A0A3M7PVW5</accession>
<protein>
    <submittedName>
        <fullName evidence="1">Uncharacterized protein</fullName>
    </submittedName>
</protein>
<sequence length="73" mass="8882">MALYHNIDYLYRFIKYRRSIPSDSENQFTANHGRSLLAPKIQNQNFFYYIVKKKLCLEAFYLWRAVFVLVNLK</sequence>
<dbReference type="EMBL" id="REGN01008747">
    <property type="protein sequence ID" value="RNA02828.1"/>
    <property type="molecule type" value="Genomic_DNA"/>
</dbReference>
<keyword evidence="2" id="KW-1185">Reference proteome</keyword>
<gene>
    <name evidence="1" type="ORF">BpHYR1_018647</name>
</gene>
<proteinExistence type="predicted"/>